<dbReference type="SMART" id="SM00570">
    <property type="entry name" value="AWS"/>
    <property type="match status" value="1"/>
</dbReference>
<dbReference type="SUPFAM" id="SSF82199">
    <property type="entry name" value="SET domain"/>
    <property type="match status" value="1"/>
</dbReference>
<organism evidence="9 10">
    <name type="scientific">Gongylonema pulchrum</name>
    <dbReference type="NCBI Taxonomy" id="637853"/>
    <lineage>
        <taxon>Eukaryota</taxon>
        <taxon>Metazoa</taxon>
        <taxon>Ecdysozoa</taxon>
        <taxon>Nematoda</taxon>
        <taxon>Chromadorea</taxon>
        <taxon>Rhabditida</taxon>
        <taxon>Spirurina</taxon>
        <taxon>Spiruromorpha</taxon>
        <taxon>Spiruroidea</taxon>
        <taxon>Gongylonematidae</taxon>
        <taxon>Gongylonema</taxon>
    </lineage>
</organism>
<feature type="region of interest" description="Disordered" evidence="6">
    <location>
        <begin position="244"/>
        <end position="294"/>
    </location>
</feature>
<dbReference type="SMART" id="SM00317">
    <property type="entry name" value="SET"/>
    <property type="match status" value="1"/>
</dbReference>
<keyword evidence="4" id="KW-0949">S-adenosyl-L-methionine</keyword>
<dbReference type="OrthoDB" id="5838894at2759"/>
<proteinExistence type="predicted"/>
<comment type="subcellular location">
    <subcellularLocation>
        <location evidence="1">Nucleus</location>
    </subcellularLocation>
</comment>
<evidence type="ECO:0000256" key="2">
    <source>
        <dbReference type="ARBA" id="ARBA00022603"/>
    </source>
</evidence>
<dbReference type="PROSITE" id="PS50280">
    <property type="entry name" value="SET"/>
    <property type="match status" value="1"/>
</dbReference>
<evidence type="ECO:0000256" key="6">
    <source>
        <dbReference type="SAM" id="MobiDB-lite"/>
    </source>
</evidence>
<feature type="compositionally biased region" description="Basic and acidic residues" evidence="6">
    <location>
        <begin position="32"/>
        <end position="44"/>
    </location>
</feature>
<keyword evidence="10" id="KW-1185">Reference proteome</keyword>
<dbReference type="Pfam" id="PF17907">
    <property type="entry name" value="AWS"/>
    <property type="match status" value="1"/>
</dbReference>
<keyword evidence="5" id="KW-0539">Nucleus</keyword>
<sequence length="633" mass="69829">MQTDISSSEEQERLNEATSADLANGSEVMVGEMEKRREETEQSTKNHTPQSPSDNPDCAVFPIPVLVSRGIRTKAEQSVFDIGGQKNANNAITDASVNFCEVEKTSKEQGEVERPQSSSRRARSLFNVLDNADSAFSVLGSYSCCGIKVSTDQPMNEDNGKKMLDGTIVNVPGTCYEMPKRAEMQWQMKVGAEEQGEVKKSMNEWSKPHQSVSLFKVLGSAGLAFPSSELFSHYEVEMEAERLAGNEQMKQHEEAARDVVEGNREMEDCAEERSKMAKQSESNKPPKSLVSESSCSNLSTSELYYCHGSETECEQRPLNGDSQSEPSSDSANELWLAMCLPRTEAVKVPPVEPSSPSLDPFRMDHAETESNLEAEQQDFSVASSLSSATSPVSIYSFSSTPKTFPSPRIPPLSASDDHKLYSIALSNGSSMETPLSEEITLAAAAANHCVVRCNCQPTAQEIAEGRGCSLGCINRELYTECGSRCPSDSGCANRRFQKKQYAKVETFDAGVKGWGLRALEPIEPGRFIIEYVGEVIDSDEMKRRKKKYGKDPKHVHHYLMALKNGAVIDATLRGNVSRFINHSCDPNCESQKVHMWPSVLALHAVSFVRICLSIFTTFLPVLFHVSQLFRLVA</sequence>
<dbReference type="AlphaFoldDB" id="A0A3P7QJ89"/>
<evidence type="ECO:0000313" key="10">
    <source>
        <dbReference type="Proteomes" id="UP000271098"/>
    </source>
</evidence>
<feature type="domain" description="AWS" evidence="8">
    <location>
        <begin position="448"/>
        <end position="500"/>
    </location>
</feature>
<evidence type="ECO:0000256" key="4">
    <source>
        <dbReference type="ARBA" id="ARBA00022691"/>
    </source>
</evidence>
<dbReference type="GO" id="GO:0005634">
    <property type="term" value="C:nucleus"/>
    <property type="evidence" value="ECO:0007669"/>
    <property type="project" value="UniProtKB-SubCell"/>
</dbReference>
<accession>A0A3P7QJ89</accession>
<feature type="compositionally biased region" description="Basic and acidic residues" evidence="6">
    <location>
        <begin position="244"/>
        <end position="275"/>
    </location>
</feature>
<dbReference type="PROSITE" id="PS51215">
    <property type="entry name" value="AWS"/>
    <property type="match status" value="1"/>
</dbReference>
<dbReference type="GO" id="GO:0046975">
    <property type="term" value="F:histone H3K36 methyltransferase activity"/>
    <property type="evidence" value="ECO:0007669"/>
    <property type="project" value="InterPro"/>
</dbReference>
<dbReference type="InterPro" id="IPR046341">
    <property type="entry name" value="SET_dom_sf"/>
</dbReference>
<evidence type="ECO:0000256" key="3">
    <source>
        <dbReference type="ARBA" id="ARBA00022679"/>
    </source>
</evidence>
<evidence type="ECO:0000259" key="7">
    <source>
        <dbReference type="PROSITE" id="PS50280"/>
    </source>
</evidence>
<evidence type="ECO:0000256" key="5">
    <source>
        <dbReference type="ARBA" id="ARBA00023242"/>
    </source>
</evidence>
<evidence type="ECO:0000313" key="9">
    <source>
        <dbReference type="EMBL" id="VDN30946.1"/>
    </source>
</evidence>
<dbReference type="Proteomes" id="UP000271098">
    <property type="component" value="Unassembled WGS sequence"/>
</dbReference>
<keyword evidence="3" id="KW-0808">Transferase</keyword>
<gene>
    <name evidence="9" type="ORF">GPUH_LOCUS18044</name>
</gene>
<feature type="region of interest" description="Disordered" evidence="6">
    <location>
        <begin position="1"/>
        <end position="59"/>
    </location>
</feature>
<dbReference type="InterPro" id="IPR042294">
    <property type="entry name" value="SETD2_animal"/>
</dbReference>
<dbReference type="Gene3D" id="2.170.270.10">
    <property type="entry name" value="SET domain"/>
    <property type="match status" value="1"/>
</dbReference>
<dbReference type="Pfam" id="PF00856">
    <property type="entry name" value="SET"/>
    <property type="match status" value="1"/>
</dbReference>
<dbReference type="EMBL" id="UYRT01086111">
    <property type="protein sequence ID" value="VDN30946.1"/>
    <property type="molecule type" value="Genomic_DNA"/>
</dbReference>
<dbReference type="InterPro" id="IPR001214">
    <property type="entry name" value="SET_dom"/>
</dbReference>
<dbReference type="InterPro" id="IPR006560">
    <property type="entry name" value="AWS_dom"/>
</dbReference>
<evidence type="ECO:0008006" key="11">
    <source>
        <dbReference type="Google" id="ProtNLM"/>
    </source>
</evidence>
<dbReference type="PANTHER" id="PTHR46711">
    <property type="entry name" value="HISTONE-LYSINE N-METHYLTRANSFERASE SETD2"/>
    <property type="match status" value="1"/>
</dbReference>
<name>A0A3P7QJ89_9BILA</name>
<keyword evidence="2" id="KW-0489">Methyltransferase</keyword>
<dbReference type="PANTHER" id="PTHR46711:SF1">
    <property type="entry name" value="HISTONE-LYSINE N-METHYLTRANSFERASE SETD2"/>
    <property type="match status" value="1"/>
</dbReference>
<dbReference type="GO" id="GO:0032259">
    <property type="term" value="P:methylation"/>
    <property type="evidence" value="ECO:0007669"/>
    <property type="project" value="UniProtKB-KW"/>
</dbReference>
<feature type="domain" description="SET" evidence="7">
    <location>
        <begin position="502"/>
        <end position="633"/>
    </location>
</feature>
<evidence type="ECO:0000259" key="8">
    <source>
        <dbReference type="PROSITE" id="PS51215"/>
    </source>
</evidence>
<evidence type="ECO:0000256" key="1">
    <source>
        <dbReference type="ARBA" id="ARBA00004123"/>
    </source>
</evidence>
<feature type="compositionally biased region" description="Polar residues" evidence="6">
    <location>
        <begin position="45"/>
        <end position="54"/>
    </location>
</feature>
<protein>
    <recommendedName>
        <fullName evidence="11">SET domain-containing protein</fullName>
    </recommendedName>
</protein>
<reference evidence="9 10" key="1">
    <citation type="submission" date="2018-11" db="EMBL/GenBank/DDBJ databases">
        <authorList>
            <consortium name="Pathogen Informatics"/>
        </authorList>
    </citation>
    <scope>NUCLEOTIDE SEQUENCE [LARGE SCALE GENOMIC DNA]</scope>
</reference>